<evidence type="ECO:0000313" key="2">
    <source>
        <dbReference type="Proteomes" id="UP001056336"/>
    </source>
</evidence>
<keyword evidence="2" id="KW-1185">Reference proteome</keyword>
<protein>
    <submittedName>
        <fullName evidence="1">Uncharacterized protein</fullName>
    </submittedName>
</protein>
<organism evidence="1 2">
    <name type="scientific">Jatrophihabitans telluris</name>
    <dbReference type="NCBI Taxonomy" id="2038343"/>
    <lineage>
        <taxon>Bacteria</taxon>
        <taxon>Bacillati</taxon>
        <taxon>Actinomycetota</taxon>
        <taxon>Actinomycetes</taxon>
        <taxon>Jatrophihabitantales</taxon>
        <taxon>Jatrophihabitantaceae</taxon>
        <taxon>Jatrophihabitans</taxon>
    </lineage>
</organism>
<reference evidence="1" key="1">
    <citation type="journal article" date="2018" name="Int. J. Syst. Evol. Microbiol.">
        <title>Jatrophihabitans telluris sp. nov., isolated from sediment soil of lava forest wetlands and the emended description of the genus Jatrophihabitans.</title>
        <authorList>
            <person name="Lee K.C."/>
            <person name="Suh M.K."/>
            <person name="Eom M.K."/>
            <person name="Kim K.K."/>
            <person name="Kim J.S."/>
            <person name="Kim D.S."/>
            <person name="Ko S.H."/>
            <person name="Shin Y.K."/>
            <person name="Lee J.S."/>
        </authorList>
    </citation>
    <scope>NUCLEOTIDE SEQUENCE</scope>
    <source>
        <strain evidence="1">N237</strain>
    </source>
</reference>
<gene>
    <name evidence="1" type="ORF">M6D93_16620</name>
</gene>
<reference evidence="1" key="2">
    <citation type="submission" date="2022-05" db="EMBL/GenBank/DDBJ databases">
        <authorList>
            <person name="Kim J.-S."/>
            <person name="Lee K."/>
            <person name="Suh M."/>
            <person name="Eom M."/>
            <person name="Kim J.-S."/>
            <person name="Kim D.-S."/>
            <person name="Ko S.-H."/>
            <person name="Shin Y."/>
            <person name="Lee J.-S."/>
        </authorList>
    </citation>
    <scope>NUCLEOTIDE SEQUENCE</scope>
    <source>
        <strain evidence="1">N237</strain>
    </source>
</reference>
<dbReference type="Proteomes" id="UP001056336">
    <property type="component" value="Chromosome"/>
</dbReference>
<dbReference type="EMBL" id="CP097332">
    <property type="protein sequence ID" value="UQX87910.1"/>
    <property type="molecule type" value="Genomic_DNA"/>
</dbReference>
<sequence length="84" mass="9056">MTPSDAAPGPGPVLMWEIKAATGQIEALTSWVAEHAAATAQVFRSEDRVVVLDPTGRAEQDLAGLPRELADRPAHAWTFRPVPR</sequence>
<evidence type="ECO:0000313" key="1">
    <source>
        <dbReference type="EMBL" id="UQX87910.1"/>
    </source>
</evidence>
<accession>A0ABY4QWL7</accession>
<dbReference type="RefSeq" id="WP_249770901.1">
    <property type="nucleotide sequence ID" value="NZ_CP097332.1"/>
</dbReference>
<name>A0ABY4QWL7_9ACTN</name>
<proteinExistence type="predicted"/>